<dbReference type="InterPro" id="IPR037123">
    <property type="entry name" value="PRibGlycinamide_synth_C_sf"/>
</dbReference>
<keyword evidence="5 12" id="KW-0436">Ligase</keyword>
<proteinExistence type="inferred from homology"/>
<dbReference type="HAMAP" id="MF_00138">
    <property type="entry name" value="GARS"/>
    <property type="match status" value="1"/>
</dbReference>
<dbReference type="SMART" id="SM01209">
    <property type="entry name" value="GARS_A"/>
    <property type="match status" value="1"/>
</dbReference>
<evidence type="ECO:0000256" key="13">
    <source>
        <dbReference type="PROSITE-ProRule" id="PRU00409"/>
    </source>
</evidence>
<feature type="domain" description="ATP-grasp" evidence="14">
    <location>
        <begin position="116"/>
        <end position="323"/>
    </location>
</feature>
<dbReference type="GO" id="GO:0005524">
    <property type="term" value="F:ATP binding"/>
    <property type="evidence" value="ECO:0007669"/>
    <property type="project" value="UniProtKB-UniRule"/>
</dbReference>
<dbReference type="Gene3D" id="3.30.1490.20">
    <property type="entry name" value="ATP-grasp fold, A domain"/>
    <property type="match status" value="1"/>
</dbReference>
<evidence type="ECO:0000313" key="16">
    <source>
        <dbReference type="Proteomes" id="UP000235584"/>
    </source>
</evidence>
<dbReference type="InterPro" id="IPR011761">
    <property type="entry name" value="ATP-grasp"/>
</dbReference>
<evidence type="ECO:0000313" key="15">
    <source>
        <dbReference type="EMBL" id="AUN97833.1"/>
    </source>
</evidence>
<comment type="similarity">
    <text evidence="9 12">Belongs to the GARS family.</text>
</comment>
<dbReference type="SUPFAM" id="SSF51246">
    <property type="entry name" value="Rudiment single hybrid motif"/>
    <property type="match status" value="1"/>
</dbReference>
<keyword evidence="8 13" id="KW-0067">ATP-binding</keyword>
<evidence type="ECO:0000256" key="11">
    <source>
        <dbReference type="ARBA" id="ARBA00042864"/>
    </source>
</evidence>
<evidence type="ECO:0000256" key="12">
    <source>
        <dbReference type="HAMAP-Rule" id="MF_00138"/>
    </source>
</evidence>
<protein>
    <recommendedName>
        <fullName evidence="4 12">Phosphoribosylamine--glycine ligase</fullName>
        <ecNumber evidence="4 12">6.3.4.13</ecNumber>
    </recommendedName>
    <alternativeName>
        <fullName evidence="12">GARS</fullName>
    </alternativeName>
    <alternativeName>
        <fullName evidence="10 12">Glycinamide ribonucleotide synthetase</fullName>
    </alternativeName>
    <alternativeName>
        <fullName evidence="11 12">Phosphoribosylglycinamide synthetase</fullName>
    </alternativeName>
</protein>
<evidence type="ECO:0000256" key="1">
    <source>
        <dbReference type="ARBA" id="ARBA00001936"/>
    </source>
</evidence>
<dbReference type="Gene3D" id="3.90.600.10">
    <property type="entry name" value="Phosphoribosylglycinamide synthetase, C-terminal domain"/>
    <property type="match status" value="1"/>
</dbReference>
<comment type="pathway">
    <text evidence="3 12">Purine metabolism; IMP biosynthesis via de novo pathway; N(1)-(5-phospho-D-ribosyl)glycinamide from 5-phospho-alpha-D-ribose 1-diphosphate: step 2/2.</text>
</comment>
<evidence type="ECO:0000256" key="7">
    <source>
        <dbReference type="ARBA" id="ARBA00022755"/>
    </source>
</evidence>
<evidence type="ECO:0000256" key="2">
    <source>
        <dbReference type="ARBA" id="ARBA00001946"/>
    </source>
</evidence>
<evidence type="ECO:0000256" key="6">
    <source>
        <dbReference type="ARBA" id="ARBA00022741"/>
    </source>
</evidence>
<dbReference type="InterPro" id="IPR020561">
    <property type="entry name" value="PRibGlycinamid_synth_ATP-grasp"/>
</dbReference>
<dbReference type="Pfam" id="PF02843">
    <property type="entry name" value="GARS_C"/>
    <property type="match status" value="1"/>
</dbReference>
<keyword evidence="6 13" id="KW-0547">Nucleotide-binding</keyword>
<dbReference type="Pfam" id="PF02844">
    <property type="entry name" value="GARS_N"/>
    <property type="match status" value="1"/>
</dbReference>
<comment type="cofactor">
    <cofactor evidence="2">
        <name>Mg(2+)</name>
        <dbReference type="ChEBI" id="CHEBI:18420"/>
    </cofactor>
</comment>
<dbReference type="InterPro" id="IPR016185">
    <property type="entry name" value="PreATP-grasp_dom_sf"/>
</dbReference>
<comment type="catalytic activity">
    <reaction evidence="12">
        <text>5-phospho-beta-D-ribosylamine + glycine + ATP = N(1)-(5-phospho-beta-D-ribosyl)glycinamide + ADP + phosphate + H(+)</text>
        <dbReference type="Rhea" id="RHEA:17453"/>
        <dbReference type="ChEBI" id="CHEBI:15378"/>
        <dbReference type="ChEBI" id="CHEBI:30616"/>
        <dbReference type="ChEBI" id="CHEBI:43474"/>
        <dbReference type="ChEBI" id="CHEBI:57305"/>
        <dbReference type="ChEBI" id="CHEBI:58681"/>
        <dbReference type="ChEBI" id="CHEBI:143788"/>
        <dbReference type="ChEBI" id="CHEBI:456216"/>
        <dbReference type="EC" id="6.3.4.13"/>
    </reaction>
</comment>
<dbReference type="PANTHER" id="PTHR43472:SF1">
    <property type="entry name" value="PHOSPHORIBOSYLAMINE--GLYCINE LIGASE, CHLOROPLASTIC"/>
    <property type="match status" value="1"/>
</dbReference>
<dbReference type="PANTHER" id="PTHR43472">
    <property type="entry name" value="PHOSPHORIBOSYLAMINE--GLYCINE LIGASE"/>
    <property type="match status" value="1"/>
</dbReference>
<evidence type="ECO:0000256" key="8">
    <source>
        <dbReference type="ARBA" id="ARBA00022840"/>
    </source>
</evidence>
<evidence type="ECO:0000259" key="14">
    <source>
        <dbReference type="PROSITE" id="PS50975"/>
    </source>
</evidence>
<dbReference type="SUPFAM" id="SSF56059">
    <property type="entry name" value="Glutathione synthetase ATP-binding domain-like"/>
    <property type="match status" value="1"/>
</dbReference>
<dbReference type="EC" id="6.3.4.13" evidence="4 12"/>
<dbReference type="GO" id="GO:0004637">
    <property type="term" value="F:phosphoribosylamine-glycine ligase activity"/>
    <property type="evidence" value="ECO:0007669"/>
    <property type="project" value="UniProtKB-UniRule"/>
</dbReference>
<evidence type="ECO:0000256" key="9">
    <source>
        <dbReference type="ARBA" id="ARBA00038345"/>
    </source>
</evidence>
<dbReference type="Gene3D" id="3.40.50.20">
    <property type="match status" value="1"/>
</dbReference>
<dbReference type="InterPro" id="IPR020559">
    <property type="entry name" value="PRibGlycinamide_synth_CS"/>
</dbReference>
<dbReference type="GO" id="GO:0046872">
    <property type="term" value="F:metal ion binding"/>
    <property type="evidence" value="ECO:0007669"/>
    <property type="project" value="InterPro"/>
</dbReference>
<dbReference type="PROSITE" id="PS00184">
    <property type="entry name" value="GARS"/>
    <property type="match status" value="1"/>
</dbReference>
<evidence type="ECO:0000256" key="4">
    <source>
        <dbReference type="ARBA" id="ARBA00013255"/>
    </source>
</evidence>
<dbReference type="GO" id="GO:0006189">
    <property type="term" value="P:'de novo' IMP biosynthetic process"/>
    <property type="evidence" value="ECO:0007669"/>
    <property type="project" value="UniProtKB-UniRule"/>
</dbReference>
<dbReference type="GO" id="GO:0009113">
    <property type="term" value="P:purine nucleobase biosynthetic process"/>
    <property type="evidence" value="ECO:0007669"/>
    <property type="project" value="InterPro"/>
</dbReference>
<dbReference type="SUPFAM" id="SSF52440">
    <property type="entry name" value="PreATP-grasp domain"/>
    <property type="match status" value="1"/>
</dbReference>
<dbReference type="KEGG" id="bsto:C0V70_06860"/>
<evidence type="ECO:0000256" key="10">
    <source>
        <dbReference type="ARBA" id="ARBA00042242"/>
    </source>
</evidence>
<dbReference type="SMART" id="SM01210">
    <property type="entry name" value="GARS_C"/>
    <property type="match status" value="1"/>
</dbReference>
<sequence length="436" mass="48108">MQYEVYVKVLVIGSGGREHALCAHFMESPLVKSVMVTPGNAGMKETLPELKVENISVTDTEGLLRLALREKIDLTMVGPEASLESGVVDLFREKGLLIVGPTKKAARLESSKSFAKKMMQKYNVPTASYQEFFDVEEALRFVEEGLLSKMVVKCDGLAAGKGVVVCHSKNEARIAVLSLMKEKLLGENTNHIIIEECLEGMEVSAFALCDGEHFTFLGTASDHKRLRDNDQGPNTGGMGVFSPATIVSEEEQEWINRNVFHPMMDGMKKEGVPFSGILFAGLMKTKNGFKVLEFNARFGDPETQVLLPLLNEDLTPWLVASAKGELPQNKMIERKKMKAVHVVMAAHGYPGTEGVLVRSGDVIHFSKSFNLSPYDFLFYAGVSKEKGDLKTKGGRVLGVTSLAETYTYARAQAYDYVEQIHFDGAQYRTDIGKCLL</sequence>
<reference evidence="15 16" key="1">
    <citation type="submission" date="2018-01" db="EMBL/GenBank/DDBJ databases">
        <title>Complete genome sequence of Bacteriovorax stolpii DSM12778.</title>
        <authorList>
            <person name="Tang B."/>
            <person name="Chang J."/>
        </authorList>
    </citation>
    <scope>NUCLEOTIDE SEQUENCE [LARGE SCALE GENOMIC DNA]</scope>
    <source>
        <strain evidence="15 16">DSM 12778</strain>
    </source>
</reference>
<dbReference type="Gene3D" id="3.30.470.20">
    <property type="entry name" value="ATP-grasp fold, B domain"/>
    <property type="match status" value="1"/>
</dbReference>
<accession>A0A2K9NQQ4</accession>
<evidence type="ECO:0000256" key="3">
    <source>
        <dbReference type="ARBA" id="ARBA00005174"/>
    </source>
</evidence>
<dbReference type="Pfam" id="PF01071">
    <property type="entry name" value="GARS_A"/>
    <property type="match status" value="1"/>
</dbReference>
<dbReference type="EMBL" id="CP025704">
    <property type="protein sequence ID" value="AUN97833.1"/>
    <property type="molecule type" value="Genomic_DNA"/>
</dbReference>
<dbReference type="NCBIfam" id="TIGR00877">
    <property type="entry name" value="purD"/>
    <property type="match status" value="1"/>
</dbReference>
<organism evidence="15 16">
    <name type="scientific">Bacteriovorax stolpii</name>
    <name type="common">Bdellovibrio stolpii</name>
    <dbReference type="NCBI Taxonomy" id="960"/>
    <lineage>
        <taxon>Bacteria</taxon>
        <taxon>Pseudomonadati</taxon>
        <taxon>Bdellovibrionota</taxon>
        <taxon>Bacteriovoracia</taxon>
        <taxon>Bacteriovoracales</taxon>
        <taxon>Bacteriovoracaceae</taxon>
        <taxon>Bacteriovorax</taxon>
    </lineage>
</organism>
<dbReference type="InterPro" id="IPR020562">
    <property type="entry name" value="PRibGlycinamide_synth_N"/>
</dbReference>
<dbReference type="PROSITE" id="PS50975">
    <property type="entry name" value="ATP_GRASP"/>
    <property type="match status" value="1"/>
</dbReference>
<dbReference type="InterPro" id="IPR000115">
    <property type="entry name" value="PRibGlycinamide_synth"/>
</dbReference>
<evidence type="ECO:0000256" key="5">
    <source>
        <dbReference type="ARBA" id="ARBA00022598"/>
    </source>
</evidence>
<dbReference type="Proteomes" id="UP000235584">
    <property type="component" value="Chromosome"/>
</dbReference>
<dbReference type="AlphaFoldDB" id="A0A2K9NQQ4"/>
<gene>
    <name evidence="12" type="primary">purD</name>
    <name evidence="15" type="ORF">C0V70_06860</name>
</gene>
<dbReference type="InterPro" id="IPR011054">
    <property type="entry name" value="Rudment_hybrid_motif"/>
</dbReference>
<dbReference type="UniPathway" id="UPA00074">
    <property type="reaction ID" value="UER00125"/>
</dbReference>
<dbReference type="InterPro" id="IPR013815">
    <property type="entry name" value="ATP_grasp_subdomain_1"/>
</dbReference>
<name>A0A2K9NQQ4_BACTC</name>
<comment type="cofactor">
    <cofactor evidence="1">
        <name>Mn(2+)</name>
        <dbReference type="ChEBI" id="CHEBI:29035"/>
    </cofactor>
</comment>
<keyword evidence="16" id="KW-1185">Reference proteome</keyword>
<dbReference type="InterPro" id="IPR020560">
    <property type="entry name" value="PRibGlycinamide_synth_C-dom"/>
</dbReference>
<keyword evidence="7 12" id="KW-0658">Purine biosynthesis</keyword>